<dbReference type="EMBL" id="DS232185">
    <property type="protein sequence ID" value="EDS36976.1"/>
    <property type="molecule type" value="Genomic_DNA"/>
</dbReference>
<evidence type="ECO:0000256" key="2">
    <source>
        <dbReference type="SAM" id="SignalP"/>
    </source>
</evidence>
<feature type="compositionally biased region" description="Low complexity" evidence="1">
    <location>
        <begin position="457"/>
        <end position="506"/>
    </location>
</feature>
<feature type="region of interest" description="Disordered" evidence="1">
    <location>
        <begin position="1116"/>
        <end position="1158"/>
    </location>
</feature>
<dbReference type="AlphaFoldDB" id="B0WY99"/>
<accession>B0WY99</accession>
<feature type="region of interest" description="Disordered" evidence="1">
    <location>
        <begin position="434"/>
        <end position="604"/>
    </location>
</feature>
<dbReference type="HOGENOM" id="CLU_008541_0_0_1"/>
<feature type="compositionally biased region" description="Basic and acidic residues" evidence="1">
    <location>
        <begin position="39"/>
        <end position="69"/>
    </location>
</feature>
<feature type="region of interest" description="Disordered" evidence="1">
    <location>
        <begin position="628"/>
        <end position="655"/>
    </location>
</feature>
<sequence>MAFDHFMSEMLIASLAVVQHVTAAGKNETTSKATTKPDSSLKKETEPAAKETKAKEPATDADSRGKRNLELGYGGYNYYQTAPSPYRADRRISNAYQDQSRPPYYNNYVHHPQALVGPPPHHYHGPPIHHHQPVYLEAPEPIIEIIIKESNESAPYDTQVPLLPNQKKKKEEVQVFYVKYHKDEKNGIVLDTPVPALKPLPDESEEEQDDTAPLHEQPIVVTPGPPQKTTTLRAIINPDSEKYHSNSGIRISFGTEDKHQQGHQISETESESVAQPVVALPLPGTPGLKQGPQQQPPQQQQNQHFSSQHKADQFYQQHQQFLQQRSFPTAAPFAAQPQFLQQPPHPQQNYVQNFGPSTPAQPPQQQQPQQYRPQPQYQFQQFQAPPQQQHRFQHFDQGRNYVQAPQPQPQPQQQQQFRAPPAPIQVPQSNQFVHQQPHFAGPPPPPPPPQQQPLPQPQQQHQSHQQQQHQNHQQQQRFFPQPQQIRQQPPPQEIQAPAPQPNQNQPKPIPIPLHNINNQPPLRQQYTQPPQQQQQQQPQQSQFNQPFNSFFKQQQLQQVPKPPQNIPALPPPEPASAAQPLPPYQPLTPQVTRFPENRPQPQPQPAIRGNFVDFARPVQGGLVQQAAPNLGTTRTPDHQTTAAEHQGNLKNILPPGGELVQSVPKYETHITEHIKDDGQKQSYVSTQFNHGPTYKILPSQELISHSVAPQVESQKNYVQAPQPLPTPQQYQPAFGTRTTAAFPKTPVQPTTTRTTTQRPTTTTPSAPVDTGKKQKAILDLPDEVPDDIRQHLLSSGILDNADISVLDYDKLGETALENLPPEHLANFFSSGGASQIAGSNNVVSVVKPNGDKLPEKFISKNYDVKDKRVKYVIANQPPQIEESEEEPTFVTMPEKQNVDLKVVRFDPSSQKNVTDRYIKHDSTILPSVDIAGENEQNDQIYNRYLPLKINGAQFPIPDAPELRGRRISSVVVLAPVDNLKPNNSFVINAEQEASSEEEAEEEQSRFERDVLDSQKVKFIAGEALKQLIKKPSTDNFKRWLEKEGKTEVDLQSVVLLVTRNEYDEQEIFMYDITTKGVTHLNGELSQQFVKVAEENANTHNLDDVPIVDSGILEQMETAESSNKDEDLYSLHGDESSYVSGEDDQDEDEQAEPSENVETVVKFEQKPMIVYPVNSKYRPVQINSGYSSIKN</sequence>
<keyword evidence="5" id="KW-1185">Reference proteome</keyword>
<feature type="compositionally biased region" description="Basic and acidic residues" evidence="1">
    <location>
        <begin position="1121"/>
        <end position="1134"/>
    </location>
</feature>
<feature type="compositionally biased region" description="Polar residues" evidence="1">
    <location>
        <begin position="262"/>
        <end position="273"/>
    </location>
</feature>
<feature type="region of interest" description="Disordered" evidence="1">
    <location>
        <begin position="740"/>
        <end position="770"/>
    </location>
</feature>
<feature type="compositionally biased region" description="Pro residues" evidence="1">
    <location>
        <begin position="440"/>
        <end position="456"/>
    </location>
</feature>
<dbReference type="KEGG" id="cqu:CpipJ_CPIJ012230"/>
<evidence type="ECO:0000313" key="3">
    <source>
        <dbReference type="EMBL" id="EDS36976.1"/>
    </source>
</evidence>
<dbReference type="eggNOG" id="ENOG502QRYW">
    <property type="taxonomic scope" value="Eukaryota"/>
</dbReference>
<feature type="compositionally biased region" description="Acidic residues" evidence="1">
    <location>
        <begin position="1140"/>
        <end position="1151"/>
    </location>
</feature>
<feature type="compositionally biased region" description="Low complexity" evidence="1">
    <location>
        <begin position="745"/>
        <end position="764"/>
    </location>
</feature>
<keyword evidence="2" id="KW-0732">Signal</keyword>
<feature type="compositionally biased region" description="Low complexity" evidence="1">
    <location>
        <begin position="363"/>
        <end position="390"/>
    </location>
</feature>
<dbReference type="VEuPathDB" id="VectorBase:CPIJ012230"/>
<feature type="compositionally biased region" description="Low complexity" evidence="1">
    <location>
        <begin position="519"/>
        <end position="559"/>
    </location>
</feature>
<feature type="region of interest" description="Disordered" evidence="1">
    <location>
        <begin position="256"/>
        <end position="313"/>
    </location>
</feature>
<feature type="compositionally biased region" description="Low complexity" evidence="1">
    <location>
        <begin position="280"/>
        <end position="303"/>
    </location>
</feature>
<feature type="region of interest" description="Disordered" evidence="1">
    <location>
        <begin position="192"/>
        <end position="229"/>
    </location>
</feature>
<protein>
    <submittedName>
        <fullName evidence="3 4">Uncharacterized protein</fullName>
    </submittedName>
</protein>
<feature type="chain" id="PRO_5014567060" evidence="2">
    <location>
        <begin position="24"/>
        <end position="1190"/>
    </location>
</feature>
<organism>
    <name type="scientific">Culex quinquefasciatus</name>
    <name type="common">Southern house mosquito</name>
    <name type="synonym">Culex pungens</name>
    <dbReference type="NCBI Taxonomy" id="7176"/>
    <lineage>
        <taxon>Eukaryota</taxon>
        <taxon>Metazoa</taxon>
        <taxon>Ecdysozoa</taxon>
        <taxon>Arthropoda</taxon>
        <taxon>Hexapoda</taxon>
        <taxon>Insecta</taxon>
        <taxon>Pterygota</taxon>
        <taxon>Neoptera</taxon>
        <taxon>Endopterygota</taxon>
        <taxon>Diptera</taxon>
        <taxon>Nematocera</taxon>
        <taxon>Culicoidea</taxon>
        <taxon>Culicidae</taxon>
        <taxon>Culicinae</taxon>
        <taxon>Culicini</taxon>
        <taxon>Culex</taxon>
        <taxon>Culex</taxon>
    </lineage>
</organism>
<feature type="region of interest" description="Disordered" evidence="1">
    <location>
        <begin position="26"/>
        <end position="70"/>
    </location>
</feature>
<evidence type="ECO:0000313" key="4">
    <source>
        <dbReference type="EnsemblMetazoa" id="CPIJ012230-PA"/>
    </source>
</evidence>
<dbReference type="Proteomes" id="UP000002320">
    <property type="component" value="Unassembled WGS sequence"/>
</dbReference>
<feature type="region of interest" description="Disordered" evidence="1">
    <location>
        <begin position="339"/>
        <end position="391"/>
    </location>
</feature>
<feature type="compositionally biased region" description="Polar residues" evidence="1">
    <location>
        <begin position="628"/>
        <end position="643"/>
    </location>
</feature>
<dbReference type="EnsemblMetazoa" id="CPIJ012230-RA">
    <property type="protein sequence ID" value="CPIJ012230-PA"/>
    <property type="gene ID" value="CPIJ012230"/>
</dbReference>
<gene>
    <name evidence="4" type="primary">6044941</name>
    <name evidence="3" type="ORF">CpipJ_CPIJ012230</name>
</gene>
<evidence type="ECO:0000313" key="5">
    <source>
        <dbReference type="Proteomes" id="UP000002320"/>
    </source>
</evidence>
<reference evidence="4" key="2">
    <citation type="submission" date="2020-05" db="UniProtKB">
        <authorList>
            <consortium name="EnsemblMetazoa"/>
        </authorList>
    </citation>
    <scope>IDENTIFICATION</scope>
    <source>
        <strain evidence="4">JHB</strain>
    </source>
</reference>
<name>B0WY99_CULQU</name>
<dbReference type="InParanoid" id="B0WY99"/>
<feature type="compositionally biased region" description="Polar residues" evidence="1">
    <location>
        <begin position="349"/>
        <end position="358"/>
    </location>
</feature>
<dbReference type="FunCoup" id="B0WY99">
    <property type="interactions" value="2"/>
</dbReference>
<dbReference type="OMA" id="IFMYDIG"/>
<evidence type="ECO:0000256" key="1">
    <source>
        <dbReference type="SAM" id="MobiDB-lite"/>
    </source>
</evidence>
<feature type="compositionally biased region" description="Polar residues" evidence="1">
    <location>
        <begin position="27"/>
        <end position="38"/>
    </location>
</feature>
<proteinExistence type="predicted"/>
<reference evidence="3" key="1">
    <citation type="submission" date="2007-03" db="EMBL/GenBank/DDBJ databases">
        <title>Annotation of Culex pipiens quinquefasciatus.</title>
        <authorList>
            <consortium name="The Broad Institute Genome Sequencing Platform"/>
            <person name="Atkinson P.W."/>
            <person name="Hemingway J."/>
            <person name="Christensen B.M."/>
            <person name="Higgs S."/>
            <person name="Kodira C."/>
            <person name="Hannick L."/>
            <person name="Megy K."/>
            <person name="O'Leary S."/>
            <person name="Pearson M."/>
            <person name="Haas B.J."/>
            <person name="Mauceli E."/>
            <person name="Wortman J.R."/>
            <person name="Lee N.H."/>
            <person name="Guigo R."/>
            <person name="Stanke M."/>
            <person name="Alvarado L."/>
            <person name="Amedeo P."/>
            <person name="Antoine C.H."/>
            <person name="Arensburger P."/>
            <person name="Bidwell S.L."/>
            <person name="Crawford M."/>
            <person name="Camaro F."/>
            <person name="Devon K."/>
            <person name="Engels R."/>
            <person name="Hammond M."/>
            <person name="Howarth C."/>
            <person name="Koehrsen M."/>
            <person name="Lawson D."/>
            <person name="Montgomery P."/>
            <person name="Nene V."/>
            <person name="Nusbaum C."/>
            <person name="Puiu D."/>
            <person name="Romero-Severson J."/>
            <person name="Severson D.W."/>
            <person name="Shumway M."/>
            <person name="Sisk P."/>
            <person name="Stolte C."/>
            <person name="Zeng Q."/>
            <person name="Eisenstadt E."/>
            <person name="Fraser-Liggett C."/>
            <person name="Strausberg R."/>
            <person name="Galagan J."/>
            <person name="Birren B."/>
            <person name="Collins F.H."/>
        </authorList>
    </citation>
    <scope>NUCLEOTIDE SEQUENCE [LARGE SCALE GENOMIC DNA]</scope>
    <source>
        <strain evidence="3">JHB</strain>
    </source>
</reference>
<feature type="compositionally biased region" description="Pro residues" evidence="1">
    <location>
        <begin position="560"/>
        <end position="586"/>
    </location>
</feature>
<feature type="signal peptide" evidence="2">
    <location>
        <begin position="1"/>
        <end position="23"/>
    </location>
</feature>